<sequence>MGQLNATRKAYTMSYYRGQQKQSIRNVTMLAPCIIWVTTGCKRLFGSQEAVDIDNKWLLLAAANDTLAFENMPANELFFSMQLSFFVQPTEALLEQSAKVATQERQYVAVNKALSETLKILSSLNLDLFSVETQEQWLFVLYQQLAEQGYLHRLFPHKSASFCQQVMHYLSKSPDDEHSIERASHHFSMSRATLIRRLKLENTRFRDVLVSVRMNHALGLMQEGIDNQLELSLACGYQSQERFSQRFTQLFGLSPKQYLQTL</sequence>
<keyword evidence="1" id="KW-0805">Transcription regulation</keyword>
<proteinExistence type="predicted"/>
<evidence type="ECO:0000259" key="4">
    <source>
        <dbReference type="PROSITE" id="PS01124"/>
    </source>
</evidence>
<evidence type="ECO:0000256" key="1">
    <source>
        <dbReference type="ARBA" id="ARBA00023015"/>
    </source>
</evidence>
<keyword evidence="6" id="KW-1185">Reference proteome</keyword>
<dbReference type="RefSeq" id="WP_120032589.1">
    <property type="nucleotide sequence ID" value="NZ_QVMU01000014.1"/>
</dbReference>
<comment type="caution">
    <text evidence="5">The sequence shown here is derived from an EMBL/GenBank/DDBJ whole genome shotgun (WGS) entry which is preliminary data.</text>
</comment>
<dbReference type="Pfam" id="PF12833">
    <property type="entry name" value="HTH_18"/>
    <property type="match status" value="1"/>
</dbReference>
<dbReference type="Gene3D" id="1.10.10.60">
    <property type="entry name" value="Homeodomain-like"/>
    <property type="match status" value="1"/>
</dbReference>
<dbReference type="PANTHER" id="PTHR47894:SF4">
    <property type="entry name" value="HTH-TYPE TRANSCRIPTIONAL REGULATOR GADX"/>
    <property type="match status" value="1"/>
</dbReference>
<evidence type="ECO:0000313" key="5">
    <source>
        <dbReference type="EMBL" id="RJX69734.1"/>
    </source>
</evidence>
<evidence type="ECO:0000313" key="6">
    <source>
        <dbReference type="Proteomes" id="UP000273252"/>
    </source>
</evidence>
<dbReference type="PROSITE" id="PS01124">
    <property type="entry name" value="HTH_ARAC_FAMILY_2"/>
    <property type="match status" value="1"/>
</dbReference>
<dbReference type="EMBL" id="QVMU01000014">
    <property type="protein sequence ID" value="RJX69734.1"/>
    <property type="molecule type" value="Genomic_DNA"/>
</dbReference>
<name>A0A3A6QMT0_9VIBR</name>
<keyword evidence="3" id="KW-0804">Transcription</keyword>
<gene>
    <name evidence="5" type="ORF">DZ860_14750</name>
</gene>
<evidence type="ECO:0000256" key="2">
    <source>
        <dbReference type="ARBA" id="ARBA00023125"/>
    </source>
</evidence>
<accession>A0A3A6QMT0</accession>
<dbReference type="InterPro" id="IPR018060">
    <property type="entry name" value="HTH_AraC"/>
</dbReference>
<keyword evidence="2" id="KW-0238">DNA-binding</keyword>
<dbReference type="SMART" id="SM00342">
    <property type="entry name" value="HTH_ARAC"/>
    <property type="match status" value="1"/>
</dbReference>
<dbReference type="GO" id="GO:0003700">
    <property type="term" value="F:DNA-binding transcription factor activity"/>
    <property type="evidence" value="ECO:0007669"/>
    <property type="project" value="InterPro"/>
</dbReference>
<feature type="domain" description="HTH araC/xylS-type" evidence="4">
    <location>
        <begin position="164"/>
        <end position="261"/>
    </location>
</feature>
<dbReference type="GO" id="GO:0005829">
    <property type="term" value="C:cytosol"/>
    <property type="evidence" value="ECO:0007669"/>
    <property type="project" value="TreeGrafter"/>
</dbReference>
<dbReference type="GO" id="GO:0000976">
    <property type="term" value="F:transcription cis-regulatory region binding"/>
    <property type="evidence" value="ECO:0007669"/>
    <property type="project" value="TreeGrafter"/>
</dbReference>
<dbReference type="SUPFAM" id="SSF46689">
    <property type="entry name" value="Homeodomain-like"/>
    <property type="match status" value="1"/>
</dbReference>
<dbReference type="PANTHER" id="PTHR47894">
    <property type="entry name" value="HTH-TYPE TRANSCRIPTIONAL REGULATOR GADX"/>
    <property type="match status" value="1"/>
</dbReference>
<dbReference type="Proteomes" id="UP000273252">
    <property type="component" value="Unassembled WGS sequence"/>
</dbReference>
<evidence type="ECO:0000256" key="3">
    <source>
        <dbReference type="ARBA" id="ARBA00023163"/>
    </source>
</evidence>
<reference evidence="5 6" key="1">
    <citation type="submission" date="2018-08" db="EMBL/GenBank/DDBJ databases">
        <title>Vibrio isolated from the Eastern China Marginal Seas.</title>
        <authorList>
            <person name="Li Y."/>
        </authorList>
    </citation>
    <scope>NUCLEOTIDE SEQUENCE [LARGE SCALE GENOMIC DNA]</scope>
    <source>
        <strain evidence="5 6">BEI233</strain>
    </source>
</reference>
<protein>
    <submittedName>
        <fullName evidence="5">AraC family transcriptional regulator</fullName>
    </submittedName>
</protein>
<dbReference type="InterPro" id="IPR009057">
    <property type="entry name" value="Homeodomain-like_sf"/>
</dbReference>
<dbReference type="AlphaFoldDB" id="A0A3A6QMT0"/>
<organism evidence="5 6">
    <name type="scientific">Vibrio sinensis</name>
    <dbReference type="NCBI Taxonomy" id="2302434"/>
    <lineage>
        <taxon>Bacteria</taxon>
        <taxon>Pseudomonadati</taxon>
        <taxon>Pseudomonadota</taxon>
        <taxon>Gammaproteobacteria</taxon>
        <taxon>Vibrionales</taxon>
        <taxon>Vibrionaceae</taxon>
        <taxon>Vibrio</taxon>
    </lineage>
</organism>
<dbReference type="OrthoDB" id="9783876at2"/>